<gene>
    <name evidence="1" type="ORF">LSALG_LOCUS14833</name>
</gene>
<keyword evidence="2" id="KW-1185">Reference proteome</keyword>
<dbReference type="AlphaFoldDB" id="A0AA35YIT2"/>
<protein>
    <submittedName>
        <fullName evidence="1">Uncharacterized protein</fullName>
    </submittedName>
</protein>
<evidence type="ECO:0000313" key="2">
    <source>
        <dbReference type="Proteomes" id="UP001177003"/>
    </source>
</evidence>
<sequence length="170" mass="19298">MDEGMPSIEITTSTFIETSTIPPSPTFPLPYLIPVITVSSTFTRVIQETITPRFSSQSTEYEKTIQEDEIDDENVVVSFAKLQFNSDDEDITCDLIKSAKQFKILNSKMNSILQFVVYTRSKHSVSGVKVEYLLKAQESRLKTLIENVDKCNDDHVAYQSHNFNCKISTL</sequence>
<dbReference type="Proteomes" id="UP001177003">
    <property type="component" value="Chromosome 3"/>
</dbReference>
<proteinExistence type="predicted"/>
<organism evidence="1 2">
    <name type="scientific">Lactuca saligna</name>
    <name type="common">Willowleaf lettuce</name>
    <dbReference type="NCBI Taxonomy" id="75948"/>
    <lineage>
        <taxon>Eukaryota</taxon>
        <taxon>Viridiplantae</taxon>
        <taxon>Streptophyta</taxon>
        <taxon>Embryophyta</taxon>
        <taxon>Tracheophyta</taxon>
        <taxon>Spermatophyta</taxon>
        <taxon>Magnoliopsida</taxon>
        <taxon>eudicotyledons</taxon>
        <taxon>Gunneridae</taxon>
        <taxon>Pentapetalae</taxon>
        <taxon>asterids</taxon>
        <taxon>campanulids</taxon>
        <taxon>Asterales</taxon>
        <taxon>Asteraceae</taxon>
        <taxon>Cichorioideae</taxon>
        <taxon>Cichorieae</taxon>
        <taxon>Lactucinae</taxon>
        <taxon>Lactuca</taxon>
    </lineage>
</organism>
<name>A0AA35YIT2_LACSI</name>
<evidence type="ECO:0000313" key="1">
    <source>
        <dbReference type="EMBL" id="CAI9274778.1"/>
    </source>
</evidence>
<reference evidence="1" key="1">
    <citation type="submission" date="2023-04" db="EMBL/GenBank/DDBJ databases">
        <authorList>
            <person name="Vijverberg K."/>
            <person name="Xiong W."/>
            <person name="Schranz E."/>
        </authorList>
    </citation>
    <scope>NUCLEOTIDE SEQUENCE</scope>
</reference>
<dbReference type="EMBL" id="OX465079">
    <property type="protein sequence ID" value="CAI9274778.1"/>
    <property type="molecule type" value="Genomic_DNA"/>
</dbReference>
<accession>A0AA35YIT2</accession>